<protein>
    <recommendedName>
        <fullName evidence="3">RNA helicase</fullName>
        <ecNumber evidence="3">3.6.4.13</ecNumber>
    </recommendedName>
</protein>
<keyword evidence="23" id="KW-1185">Reference proteome</keyword>
<dbReference type="InterPro" id="IPR038557">
    <property type="entry name" value="RLR_C_sf"/>
</dbReference>
<keyword evidence="8" id="KW-0479">Metal-binding</keyword>
<evidence type="ECO:0000256" key="12">
    <source>
        <dbReference type="ARBA" id="ARBA00022806"/>
    </source>
</evidence>
<dbReference type="GO" id="GO:0140374">
    <property type="term" value="P:antiviral innate immune response"/>
    <property type="evidence" value="ECO:0007669"/>
    <property type="project" value="TreeGrafter"/>
</dbReference>
<dbReference type="SUPFAM" id="SSF52540">
    <property type="entry name" value="P-loop containing nucleoside triphosphate hydrolases"/>
    <property type="match status" value="1"/>
</dbReference>
<feature type="domain" description="Helicase ATP-binding" evidence="20">
    <location>
        <begin position="305"/>
        <end position="481"/>
    </location>
</feature>
<dbReference type="PROSITE" id="PS51789">
    <property type="entry name" value="RLR_CTR"/>
    <property type="match status" value="1"/>
</dbReference>
<dbReference type="GO" id="GO:0008270">
    <property type="term" value="F:zinc ion binding"/>
    <property type="evidence" value="ECO:0007669"/>
    <property type="project" value="TreeGrafter"/>
</dbReference>
<name>A0A1S3J077_LINAN</name>
<dbReference type="KEGG" id="lak:106168940"/>
<evidence type="ECO:0000256" key="3">
    <source>
        <dbReference type="ARBA" id="ARBA00012552"/>
    </source>
</evidence>
<keyword evidence="9" id="KW-0677">Repeat</keyword>
<dbReference type="Proteomes" id="UP000085678">
    <property type="component" value="Unplaced"/>
</dbReference>
<dbReference type="InterPro" id="IPR021673">
    <property type="entry name" value="RLR_CTR"/>
</dbReference>
<dbReference type="GO" id="GO:0003727">
    <property type="term" value="F:single-stranded RNA binding"/>
    <property type="evidence" value="ECO:0007669"/>
    <property type="project" value="TreeGrafter"/>
</dbReference>
<evidence type="ECO:0000256" key="4">
    <source>
        <dbReference type="ARBA" id="ARBA00022490"/>
    </source>
</evidence>
<dbReference type="InterPro" id="IPR031964">
    <property type="entry name" value="CARD_dom"/>
</dbReference>
<keyword evidence="10" id="KW-0547">Nucleotide-binding</keyword>
<keyword evidence="16" id="KW-0391">Immunity</keyword>
<dbReference type="InterPro" id="IPR001650">
    <property type="entry name" value="Helicase_C-like"/>
</dbReference>
<evidence type="ECO:0000256" key="18">
    <source>
        <dbReference type="ARBA" id="ARBA00023118"/>
    </source>
</evidence>
<comment type="catalytic activity">
    <reaction evidence="19">
        <text>ATP + H2O = ADP + phosphate + H(+)</text>
        <dbReference type="Rhea" id="RHEA:13065"/>
        <dbReference type="ChEBI" id="CHEBI:15377"/>
        <dbReference type="ChEBI" id="CHEBI:15378"/>
        <dbReference type="ChEBI" id="CHEBI:30616"/>
        <dbReference type="ChEBI" id="CHEBI:43474"/>
        <dbReference type="ChEBI" id="CHEBI:456216"/>
        <dbReference type="EC" id="3.6.4.13"/>
    </reaction>
    <physiologicalReaction direction="left-to-right" evidence="19">
        <dbReference type="Rhea" id="RHEA:13066"/>
    </physiologicalReaction>
</comment>
<keyword evidence="12 24" id="KW-0347">Helicase</keyword>
<evidence type="ECO:0000256" key="9">
    <source>
        <dbReference type="ARBA" id="ARBA00022737"/>
    </source>
</evidence>
<evidence type="ECO:0000259" key="21">
    <source>
        <dbReference type="PROSITE" id="PS51194"/>
    </source>
</evidence>
<evidence type="ECO:0000256" key="8">
    <source>
        <dbReference type="ARBA" id="ARBA00022723"/>
    </source>
</evidence>
<dbReference type="Gene3D" id="1.10.533.10">
    <property type="entry name" value="Death Domain, Fas"/>
    <property type="match status" value="2"/>
</dbReference>
<dbReference type="Pfam" id="PF00271">
    <property type="entry name" value="Helicase_C"/>
    <property type="match status" value="1"/>
</dbReference>
<dbReference type="SMART" id="SM00487">
    <property type="entry name" value="DEXDc"/>
    <property type="match status" value="1"/>
</dbReference>
<evidence type="ECO:0000256" key="17">
    <source>
        <dbReference type="ARBA" id="ARBA00022884"/>
    </source>
</evidence>
<dbReference type="RefSeq" id="XP_013403651.1">
    <property type="nucleotide sequence ID" value="XM_013548197.1"/>
</dbReference>
<evidence type="ECO:0000256" key="13">
    <source>
        <dbReference type="ARBA" id="ARBA00022833"/>
    </source>
</evidence>
<dbReference type="PROSITE" id="PS51194">
    <property type="entry name" value="HELICASE_CTER"/>
    <property type="match status" value="1"/>
</dbReference>
<proteinExistence type="inferred from homology"/>
<keyword evidence="11" id="KW-0378">Hydrolase</keyword>
<evidence type="ECO:0000313" key="24">
    <source>
        <dbReference type="RefSeq" id="XP_013403651.1"/>
    </source>
</evidence>
<dbReference type="InterPro" id="IPR027417">
    <property type="entry name" value="P-loop_NTPase"/>
</dbReference>
<evidence type="ECO:0000256" key="6">
    <source>
        <dbReference type="ARBA" id="ARBA00022553"/>
    </source>
</evidence>
<sequence length="987" mass="113257">MDNSQPREECDEVGQGDSHIDKFQLQREILTVCSTVFIDKIQPVELCVHLSDIIGKAEEDKIKAATDEKGPRKGAELLLSFVLESTDPGWFTVFVNGLRETGSETALGILEDFKALSDFSQHVDGMKYDLNSVRFEDLHEKHLRVFRPHIIEYLEPIQLLPHLIQRGVLSDSTVDRIRAETRNKGRFYGSLMLLRHLPTLKNTWYTDFLYSLWDSGNQKDKELVQLIDPDFNPDWKQYQTSQKRTVTKEIAGDTIDAVPPKWRKYGSADEGRNITGAEVEQVSLKLSDLNITDELSLRNYQHELAEPALRGQNCIIVAPTGSGKTRVAAHIVAEHLKQGADRKVVFMACKVPLVEQQYQLFCQLFEKYELRVLKVCGDDESNKFLHQLISEFDIIVLTPQILENHLLENTISSLDVFSLLIFDECHHTQKGNPYNAIMSRYIRQKHRDKMVKLPQIVGMTASLGVGDAKTDYEAESHILHLCANLDSRCIATVERYRDELDQYVNTPNEEFQPLPNRQEDPFRVKIIAIMKRIESIIKQSPICYDLLSSGNKALTKAPNERDSQQYHQWATQLGKIAPTVSQNPELTRTIVTCTDYLQGYNVALGVNRNARTSDAVEYLVQKLSPYSTRQHIQTALEKELFQMFEDVRPEISRLAEDRRYQNPRLLQLQQRIEDNTRAPHSRGIIFVTTLAIVQALYDWLTELDLAEIVRPEKFTGARASEEQGGMTQHEQENILAKFRTGECRLLIATTVAEEGLDIPECNFVILYNHIGNEISTVQTRGRNRAKDATSYVMAEDRFQLKAALNCQKEKMMNKAVAVMKRKLEREDVSQQIMTFQREEIKKMDIEAIKRQKKLAKKSSEEFHLVCRKCQTFAVSTASLRKIKESHHVVLDEDFQNKIQLKDPKKVIHIDGMELQKKIVCAECPSLEWGTLALYEGEMYYVIAIKAFNVKTVDGQYYKPCQFKHWIDAPFKVEPLDAMVECGKPQNI</sequence>
<dbReference type="CDD" id="cd01671">
    <property type="entry name" value="CARD"/>
    <property type="match status" value="1"/>
</dbReference>
<keyword evidence="7" id="KW-0399">Innate immunity</keyword>
<evidence type="ECO:0000256" key="16">
    <source>
        <dbReference type="ARBA" id="ARBA00022859"/>
    </source>
</evidence>
<evidence type="ECO:0000313" key="23">
    <source>
        <dbReference type="Proteomes" id="UP000085678"/>
    </source>
</evidence>
<dbReference type="AlphaFoldDB" id="A0A1S3J077"/>
<dbReference type="InterPro" id="IPR011029">
    <property type="entry name" value="DEATH-like_dom_sf"/>
</dbReference>
<dbReference type="InterPro" id="IPR011545">
    <property type="entry name" value="DEAD/DEAH_box_helicase_dom"/>
</dbReference>
<evidence type="ECO:0000256" key="7">
    <source>
        <dbReference type="ARBA" id="ARBA00022588"/>
    </source>
</evidence>
<dbReference type="GO" id="GO:0016787">
    <property type="term" value="F:hydrolase activity"/>
    <property type="evidence" value="ECO:0007669"/>
    <property type="project" value="UniProtKB-KW"/>
</dbReference>
<keyword evidence="14" id="KW-0067">ATP-binding</keyword>
<keyword evidence="17" id="KW-0694">RNA-binding</keyword>
<evidence type="ECO:0000259" key="20">
    <source>
        <dbReference type="PROSITE" id="PS51192"/>
    </source>
</evidence>
<evidence type="ECO:0000256" key="11">
    <source>
        <dbReference type="ARBA" id="ARBA00022801"/>
    </source>
</evidence>
<keyword evidence="18" id="KW-0051">Antiviral defense</keyword>
<dbReference type="InParanoid" id="A0A1S3J077"/>
<dbReference type="InterPro" id="IPR014001">
    <property type="entry name" value="Helicase_ATP-bd"/>
</dbReference>
<evidence type="ECO:0000256" key="1">
    <source>
        <dbReference type="ARBA" id="ARBA00004496"/>
    </source>
</evidence>
<keyword evidence="5" id="KW-1017">Isopeptide bond</keyword>
<keyword evidence="4" id="KW-0963">Cytoplasm</keyword>
<dbReference type="Pfam" id="PF18119">
    <property type="entry name" value="RIG-I_C"/>
    <property type="match status" value="1"/>
</dbReference>
<dbReference type="GO" id="GO:0002753">
    <property type="term" value="P:cytoplasmic pattern recognition receptor signaling pathway"/>
    <property type="evidence" value="ECO:0007669"/>
    <property type="project" value="TreeGrafter"/>
</dbReference>
<keyword evidence="13" id="KW-0862">Zinc</keyword>
<dbReference type="STRING" id="7574.A0A1S3J077"/>
<dbReference type="OMA" id="CEAREDN"/>
<dbReference type="EC" id="3.6.4.13" evidence="3"/>
<evidence type="ECO:0000256" key="15">
    <source>
        <dbReference type="ARBA" id="ARBA00022843"/>
    </source>
</evidence>
<evidence type="ECO:0000256" key="19">
    <source>
        <dbReference type="ARBA" id="ARBA00049390"/>
    </source>
</evidence>
<evidence type="ECO:0000256" key="5">
    <source>
        <dbReference type="ARBA" id="ARBA00022499"/>
    </source>
</evidence>
<feature type="domain" description="RLR CTR" evidence="22">
    <location>
        <begin position="851"/>
        <end position="982"/>
    </location>
</feature>
<gene>
    <name evidence="24" type="primary">LOC106168940</name>
</gene>
<dbReference type="GeneID" id="106168940"/>
<reference evidence="24" key="1">
    <citation type="submission" date="2025-08" db="UniProtKB">
        <authorList>
            <consortium name="RefSeq"/>
        </authorList>
    </citation>
    <scope>IDENTIFICATION</scope>
    <source>
        <tissue evidence="24">Gonads</tissue>
    </source>
</reference>
<dbReference type="SMART" id="SM00490">
    <property type="entry name" value="HELICc"/>
    <property type="match status" value="1"/>
</dbReference>
<dbReference type="Gene3D" id="3.40.50.300">
    <property type="entry name" value="P-loop containing nucleotide triphosphate hydrolases"/>
    <property type="match status" value="2"/>
</dbReference>
<dbReference type="OrthoDB" id="416741at2759"/>
<dbReference type="Gene3D" id="2.170.150.30">
    <property type="entry name" value="RIG-I-like receptor, C-terminal regulatory domain"/>
    <property type="match status" value="1"/>
</dbReference>
<dbReference type="Gene3D" id="1.20.1320.30">
    <property type="match status" value="1"/>
</dbReference>
<dbReference type="Pfam" id="PF00270">
    <property type="entry name" value="DEAD"/>
    <property type="match status" value="1"/>
</dbReference>
<dbReference type="Pfam" id="PF16739">
    <property type="entry name" value="CARD_2"/>
    <property type="match status" value="2"/>
</dbReference>
<evidence type="ECO:0000256" key="2">
    <source>
        <dbReference type="ARBA" id="ARBA00006866"/>
    </source>
</evidence>
<dbReference type="GO" id="GO:0005524">
    <property type="term" value="F:ATP binding"/>
    <property type="evidence" value="ECO:0007669"/>
    <property type="project" value="UniProtKB-KW"/>
</dbReference>
<dbReference type="PROSITE" id="PS51192">
    <property type="entry name" value="HELICASE_ATP_BIND_1"/>
    <property type="match status" value="1"/>
</dbReference>
<dbReference type="SUPFAM" id="SSF47986">
    <property type="entry name" value="DEATH domain"/>
    <property type="match status" value="1"/>
</dbReference>
<evidence type="ECO:0000256" key="14">
    <source>
        <dbReference type="ARBA" id="ARBA00022840"/>
    </source>
</evidence>
<comment type="subcellular location">
    <subcellularLocation>
        <location evidence="1">Cytoplasm</location>
    </subcellularLocation>
</comment>
<evidence type="ECO:0000256" key="10">
    <source>
        <dbReference type="ARBA" id="ARBA00022741"/>
    </source>
</evidence>
<dbReference type="InterPro" id="IPR041204">
    <property type="entry name" value="RIG-I-like_C"/>
</dbReference>
<keyword evidence="6" id="KW-0597">Phosphoprotein</keyword>
<organism evidence="23 24">
    <name type="scientific">Lingula anatina</name>
    <name type="common">Brachiopod</name>
    <name type="synonym">Lingula unguis</name>
    <dbReference type="NCBI Taxonomy" id="7574"/>
    <lineage>
        <taxon>Eukaryota</taxon>
        <taxon>Metazoa</taxon>
        <taxon>Spiralia</taxon>
        <taxon>Lophotrochozoa</taxon>
        <taxon>Brachiopoda</taxon>
        <taxon>Linguliformea</taxon>
        <taxon>Lingulata</taxon>
        <taxon>Lingulida</taxon>
        <taxon>Linguloidea</taxon>
        <taxon>Lingulidae</taxon>
        <taxon>Lingula</taxon>
    </lineage>
</organism>
<dbReference type="GO" id="GO:0005737">
    <property type="term" value="C:cytoplasm"/>
    <property type="evidence" value="ECO:0007669"/>
    <property type="project" value="UniProtKB-SubCell"/>
</dbReference>
<dbReference type="PANTHER" id="PTHR14074">
    <property type="entry name" value="HELICASE WITH DEATH DOMAIN-RELATED"/>
    <property type="match status" value="1"/>
</dbReference>
<comment type="similarity">
    <text evidence="2">Belongs to the helicase family. RLR subfamily.</text>
</comment>
<evidence type="ECO:0000259" key="22">
    <source>
        <dbReference type="PROSITE" id="PS51789"/>
    </source>
</evidence>
<feature type="domain" description="Helicase C-terminal" evidence="21">
    <location>
        <begin position="664"/>
        <end position="824"/>
    </location>
</feature>
<dbReference type="Pfam" id="PF11648">
    <property type="entry name" value="RIG-I_C-RD"/>
    <property type="match status" value="1"/>
</dbReference>
<accession>A0A1S3J077</accession>
<dbReference type="GO" id="GO:0003725">
    <property type="term" value="F:double-stranded RNA binding"/>
    <property type="evidence" value="ECO:0007669"/>
    <property type="project" value="TreeGrafter"/>
</dbReference>
<dbReference type="PANTHER" id="PTHR14074:SF16">
    <property type="entry name" value="ANTIVIRAL INNATE IMMUNE RESPONSE RECEPTOR RIG-I"/>
    <property type="match status" value="1"/>
</dbReference>
<dbReference type="GO" id="GO:0003724">
    <property type="term" value="F:RNA helicase activity"/>
    <property type="evidence" value="ECO:0007669"/>
    <property type="project" value="UniProtKB-EC"/>
</dbReference>
<dbReference type="InterPro" id="IPR051363">
    <property type="entry name" value="RLR_Helicase"/>
</dbReference>
<keyword evidence="15" id="KW-0832">Ubl conjugation</keyword>